<name>A0A2V1MYN5_9LACO</name>
<keyword evidence="3" id="KW-1185">Reference proteome</keyword>
<comment type="caution">
    <text evidence="2">The sequence shown here is derived from an EMBL/GenBank/DDBJ whole genome shotgun (WGS) entry which is preliminary data.</text>
</comment>
<dbReference type="Gene3D" id="3.40.50.620">
    <property type="entry name" value="HUPs"/>
    <property type="match status" value="1"/>
</dbReference>
<dbReference type="InterPro" id="IPR006016">
    <property type="entry name" value="UspA"/>
</dbReference>
<dbReference type="RefSeq" id="WP_109250068.1">
    <property type="nucleotide sequence ID" value="NZ_QCXQ01000002.1"/>
</dbReference>
<dbReference type="CDD" id="cd00293">
    <property type="entry name" value="USP-like"/>
    <property type="match status" value="1"/>
</dbReference>
<feature type="domain" description="UspA" evidence="1">
    <location>
        <begin position="14"/>
        <end position="155"/>
    </location>
</feature>
<dbReference type="AlphaFoldDB" id="A0A2V1MYN5"/>
<dbReference type="Pfam" id="PF00582">
    <property type="entry name" value="Usp"/>
    <property type="match status" value="1"/>
</dbReference>
<dbReference type="SUPFAM" id="SSF52402">
    <property type="entry name" value="Adenine nucleotide alpha hydrolases-like"/>
    <property type="match status" value="1"/>
</dbReference>
<evidence type="ECO:0000313" key="3">
    <source>
        <dbReference type="Proteomes" id="UP000245080"/>
    </source>
</evidence>
<dbReference type="EMBL" id="QCXQ01000002">
    <property type="protein sequence ID" value="PWG00121.1"/>
    <property type="molecule type" value="Genomic_DNA"/>
</dbReference>
<protein>
    <submittedName>
        <fullName evidence="2">Universal stress protein UspA</fullName>
    </submittedName>
</protein>
<evidence type="ECO:0000259" key="1">
    <source>
        <dbReference type="Pfam" id="PF00582"/>
    </source>
</evidence>
<organism evidence="2 3">
    <name type="scientific">Levilactobacillus bambusae</name>
    <dbReference type="NCBI Taxonomy" id="2024736"/>
    <lineage>
        <taxon>Bacteria</taxon>
        <taxon>Bacillati</taxon>
        <taxon>Bacillota</taxon>
        <taxon>Bacilli</taxon>
        <taxon>Lactobacillales</taxon>
        <taxon>Lactobacillaceae</taxon>
        <taxon>Levilactobacillus</taxon>
    </lineage>
</organism>
<dbReference type="Proteomes" id="UP000245080">
    <property type="component" value="Unassembled WGS sequence"/>
</dbReference>
<sequence length="155" mass="16878">MDSETNSIDQPLVFKRILLTVDVDDQDSTAKAFRFAVTQAKVNQASLGIVSVMESDDLSVFDSLTPAKVDEKRDALHEVVNDYINHAQADGVVDVKGYVAEDGDVDDIIVEDVIPRFNPDLIVCGADSNPERRGHKAAISVQLSKKAPVSVIVVR</sequence>
<dbReference type="InterPro" id="IPR014729">
    <property type="entry name" value="Rossmann-like_a/b/a_fold"/>
</dbReference>
<evidence type="ECO:0000313" key="2">
    <source>
        <dbReference type="EMBL" id="PWG00121.1"/>
    </source>
</evidence>
<accession>A0A2V1MYN5</accession>
<reference evidence="2 3" key="1">
    <citation type="journal article" date="2018" name="Int. J. Syst. Evol. Microbiol.">
        <title>Lactobacillus bambusae sp. nov., isolated from a traditional fermented Ma-bamboo shoots of Taiwan.</title>
        <authorList>
            <person name="Wang L.-T."/>
        </authorList>
    </citation>
    <scope>NUCLEOTIDE SEQUENCE [LARGE SCALE GENOMIC DNA]</scope>
    <source>
        <strain evidence="2 3">BS-W1</strain>
    </source>
</reference>
<gene>
    <name evidence="2" type="ORF">DCM90_04080</name>
</gene>
<dbReference type="OrthoDB" id="2306777at2"/>
<proteinExistence type="predicted"/>